<accession>D5GP25</accession>
<reference evidence="1 2" key="1">
    <citation type="journal article" date="2010" name="Nature">
        <title>Perigord black truffle genome uncovers evolutionary origins and mechanisms of symbiosis.</title>
        <authorList>
            <person name="Martin F."/>
            <person name="Kohler A."/>
            <person name="Murat C."/>
            <person name="Balestrini R."/>
            <person name="Coutinho P.M."/>
            <person name="Jaillon O."/>
            <person name="Montanini B."/>
            <person name="Morin E."/>
            <person name="Noel B."/>
            <person name="Percudani R."/>
            <person name="Porcel B."/>
            <person name="Rubini A."/>
            <person name="Amicucci A."/>
            <person name="Amselem J."/>
            <person name="Anthouard V."/>
            <person name="Arcioni S."/>
            <person name="Artiguenave F."/>
            <person name="Aury J.M."/>
            <person name="Ballario P."/>
            <person name="Bolchi A."/>
            <person name="Brenna A."/>
            <person name="Brun A."/>
            <person name="Buee M."/>
            <person name="Cantarel B."/>
            <person name="Chevalier G."/>
            <person name="Couloux A."/>
            <person name="Da Silva C."/>
            <person name="Denoeud F."/>
            <person name="Duplessis S."/>
            <person name="Ghignone S."/>
            <person name="Hilselberger B."/>
            <person name="Iotti M."/>
            <person name="Marcais B."/>
            <person name="Mello A."/>
            <person name="Miranda M."/>
            <person name="Pacioni G."/>
            <person name="Quesneville H."/>
            <person name="Riccioni C."/>
            <person name="Ruotolo R."/>
            <person name="Splivallo R."/>
            <person name="Stocchi V."/>
            <person name="Tisserant E."/>
            <person name="Viscomi A.R."/>
            <person name="Zambonelli A."/>
            <person name="Zampieri E."/>
            <person name="Henrissat B."/>
            <person name="Lebrun M.H."/>
            <person name="Paolocci F."/>
            <person name="Bonfante P."/>
            <person name="Ottonello S."/>
            <person name="Wincker P."/>
        </authorList>
    </citation>
    <scope>NUCLEOTIDE SEQUENCE [LARGE SCALE GENOMIC DNA]</scope>
    <source>
        <strain evidence="1 2">Mel28</strain>
    </source>
</reference>
<evidence type="ECO:0000313" key="2">
    <source>
        <dbReference type="Proteomes" id="UP000006911"/>
    </source>
</evidence>
<gene>
    <name evidence="1" type="ORF">GSTUM_00011634001</name>
</gene>
<dbReference type="RefSeq" id="XP_002842077.1">
    <property type="nucleotide sequence ID" value="XM_002842031.1"/>
</dbReference>
<proteinExistence type="predicted"/>
<dbReference type="KEGG" id="tml:GSTUM_00011634001"/>
<dbReference type="InParanoid" id="D5GP25"/>
<dbReference type="HOGENOM" id="CLU_1950384_0_0_1"/>
<dbReference type="Proteomes" id="UP000006911">
    <property type="component" value="Unassembled WGS sequence"/>
</dbReference>
<dbReference type="EMBL" id="FN430371">
    <property type="protein sequence ID" value="CAZ86268.1"/>
    <property type="molecule type" value="Genomic_DNA"/>
</dbReference>
<protein>
    <submittedName>
        <fullName evidence="1">(Perigord truffle) hypothetical protein</fullName>
    </submittedName>
</protein>
<sequence length="129" mass="13797">MDGIRCSAGIGSKLLRVWHTSTGDKANGGVNYRSSVLFFSPHTFAPSLVTPIMFTSTDTGTVDGQVVQEVCHDTGYSGMLCLQSALLKGVGMIVRHAAGIGGCATNGTVRYRYRYSSGYEDFTSEGETR</sequence>
<organism evidence="1 2">
    <name type="scientific">Tuber melanosporum (strain Mel28)</name>
    <name type="common">Perigord black truffle</name>
    <dbReference type="NCBI Taxonomy" id="656061"/>
    <lineage>
        <taxon>Eukaryota</taxon>
        <taxon>Fungi</taxon>
        <taxon>Dikarya</taxon>
        <taxon>Ascomycota</taxon>
        <taxon>Pezizomycotina</taxon>
        <taxon>Pezizomycetes</taxon>
        <taxon>Pezizales</taxon>
        <taxon>Tuberaceae</taxon>
        <taxon>Tuber</taxon>
    </lineage>
</organism>
<dbReference type="AlphaFoldDB" id="D5GP25"/>
<dbReference type="GeneID" id="9183561"/>
<evidence type="ECO:0000313" key="1">
    <source>
        <dbReference type="EMBL" id="CAZ86268.1"/>
    </source>
</evidence>
<name>D5GP25_TUBMM</name>
<keyword evidence="2" id="KW-1185">Reference proteome</keyword>